<dbReference type="Proteomes" id="UP000295722">
    <property type="component" value="Unassembled WGS sequence"/>
</dbReference>
<evidence type="ECO:0000256" key="2">
    <source>
        <dbReference type="ARBA" id="ARBA00023125"/>
    </source>
</evidence>
<evidence type="ECO:0000313" key="6">
    <source>
        <dbReference type="Proteomes" id="UP000295722"/>
    </source>
</evidence>
<feature type="domain" description="HTH luxR-type" evidence="4">
    <location>
        <begin position="1"/>
        <end position="48"/>
    </location>
</feature>
<dbReference type="GO" id="GO:0006355">
    <property type="term" value="P:regulation of DNA-templated transcription"/>
    <property type="evidence" value="ECO:0007669"/>
    <property type="project" value="InterPro"/>
</dbReference>
<name>A0A4R5LX93_9BURK</name>
<sequence length="53" mass="5750">VLSGLMNKQIAAEIHLSEITVKIHRAQIMKKMGVRSVAELALKAASLGIRPAR</sequence>
<keyword evidence="6" id="KW-1185">Reference proteome</keyword>
<keyword evidence="1" id="KW-0805">Transcription regulation</keyword>
<evidence type="ECO:0000313" key="5">
    <source>
        <dbReference type="EMBL" id="TDG16422.1"/>
    </source>
</evidence>
<evidence type="ECO:0000256" key="1">
    <source>
        <dbReference type="ARBA" id="ARBA00023015"/>
    </source>
</evidence>
<feature type="non-terminal residue" evidence="5">
    <location>
        <position position="1"/>
    </location>
</feature>
<dbReference type="Gene3D" id="1.10.10.10">
    <property type="entry name" value="Winged helix-like DNA-binding domain superfamily/Winged helix DNA-binding domain"/>
    <property type="match status" value="1"/>
</dbReference>
<dbReference type="CDD" id="cd06170">
    <property type="entry name" value="LuxR_C_like"/>
    <property type="match status" value="1"/>
</dbReference>
<comment type="caution">
    <text evidence="5">The sequence shown here is derived from an EMBL/GenBank/DDBJ whole genome shotgun (WGS) entry which is preliminary data.</text>
</comment>
<dbReference type="SMART" id="SM00421">
    <property type="entry name" value="HTH_LUXR"/>
    <property type="match status" value="1"/>
</dbReference>
<dbReference type="Pfam" id="PF00196">
    <property type="entry name" value="GerE"/>
    <property type="match status" value="1"/>
</dbReference>
<reference evidence="5 6" key="1">
    <citation type="submission" date="2019-03" db="EMBL/GenBank/DDBJ databases">
        <title>Paraburkholderia sp. 4M-K11, isolated from subtropical forest soil.</title>
        <authorList>
            <person name="Gao Z.-H."/>
            <person name="Qiu L.-H."/>
        </authorList>
    </citation>
    <scope>NUCLEOTIDE SEQUENCE [LARGE SCALE GENOMIC DNA]</scope>
    <source>
        <strain evidence="5 6">4M-K11</strain>
    </source>
</reference>
<dbReference type="InterPro" id="IPR036388">
    <property type="entry name" value="WH-like_DNA-bd_sf"/>
</dbReference>
<dbReference type="PRINTS" id="PR00038">
    <property type="entry name" value="HTHLUXR"/>
</dbReference>
<dbReference type="SUPFAM" id="SSF46894">
    <property type="entry name" value="C-terminal effector domain of the bipartite response regulators"/>
    <property type="match status" value="1"/>
</dbReference>
<dbReference type="EMBL" id="SMRP01000071">
    <property type="protein sequence ID" value="TDG16422.1"/>
    <property type="molecule type" value="Genomic_DNA"/>
</dbReference>
<organism evidence="5 6">
    <name type="scientific">Paraburkholderia silviterrae</name>
    <dbReference type="NCBI Taxonomy" id="2528715"/>
    <lineage>
        <taxon>Bacteria</taxon>
        <taxon>Pseudomonadati</taxon>
        <taxon>Pseudomonadota</taxon>
        <taxon>Betaproteobacteria</taxon>
        <taxon>Burkholderiales</taxon>
        <taxon>Burkholderiaceae</taxon>
        <taxon>Paraburkholderia</taxon>
    </lineage>
</organism>
<keyword evidence="2 5" id="KW-0238">DNA-binding</keyword>
<proteinExistence type="predicted"/>
<dbReference type="PANTHER" id="PTHR44688:SF16">
    <property type="entry name" value="DNA-BINDING TRANSCRIPTIONAL ACTIVATOR DEVR_DOSR"/>
    <property type="match status" value="1"/>
</dbReference>
<dbReference type="RefSeq" id="WP_240764150.1">
    <property type="nucleotide sequence ID" value="NZ_SMRP01000071.1"/>
</dbReference>
<dbReference type="InterPro" id="IPR000792">
    <property type="entry name" value="Tscrpt_reg_LuxR_C"/>
</dbReference>
<gene>
    <name evidence="5" type="ORF">EYW47_40530</name>
</gene>
<evidence type="ECO:0000256" key="3">
    <source>
        <dbReference type="ARBA" id="ARBA00023163"/>
    </source>
</evidence>
<dbReference type="InterPro" id="IPR016032">
    <property type="entry name" value="Sig_transdc_resp-reg_C-effctor"/>
</dbReference>
<dbReference type="PROSITE" id="PS50043">
    <property type="entry name" value="HTH_LUXR_2"/>
    <property type="match status" value="1"/>
</dbReference>
<dbReference type="PANTHER" id="PTHR44688">
    <property type="entry name" value="DNA-BINDING TRANSCRIPTIONAL ACTIVATOR DEVR_DOSR"/>
    <property type="match status" value="1"/>
</dbReference>
<dbReference type="GO" id="GO:0003677">
    <property type="term" value="F:DNA binding"/>
    <property type="evidence" value="ECO:0007669"/>
    <property type="project" value="UniProtKB-KW"/>
</dbReference>
<protein>
    <submittedName>
        <fullName evidence="5">DNA-binding response regulator</fullName>
    </submittedName>
</protein>
<accession>A0A4R5LX93</accession>
<evidence type="ECO:0000259" key="4">
    <source>
        <dbReference type="PROSITE" id="PS50043"/>
    </source>
</evidence>
<keyword evidence="3" id="KW-0804">Transcription</keyword>
<dbReference type="AlphaFoldDB" id="A0A4R5LX93"/>